<evidence type="ECO:0000256" key="2">
    <source>
        <dbReference type="ARBA" id="ARBA00022723"/>
    </source>
</evidence>
<gene>
    <name evidence="5" type="ORF">jhhlp_008202</name>
</gene>
<reference evidence="5 6" key="1">
    <citation type="journal article" date="2017" name="G3 (Bethesda)">
        <title>First Draft Genome Sequence of the Pathogenic Fungus Lomentospora prolificans (Formerly Scedosporium prolificans).</title>
        <authorList>
            <person name="Luo R."/>
            <person name="Zimin A."/>
            <person name="Workman R."/>
            <person name="Fan Y."/>
            <person name="Pertea G."/>
            <person name="Grossman N."/>
            <person name="Wear M.P."/>
            <person name="Jia B."/>
            <person name="Miller H."/>
            <person name="Casadevall A."/>
            <person name="Timp W."/>
            <person name="Zhang S.X."/>
            <person name="Salzberg S.L."/>
        </authorList>
    </citation>
    <scope>NUCLEOTIDE SEQUENCE [LARGE SCALE GENOMIC DNA]</scope>
    <source>
        <strain evidence="5 6">JHH-5317</strain>
    </source>
</reference>
<keyword evidence="3" id="KW-0862">Zinc</keyword>
<dbReference type="PANTHER" id="PTHR28620">
    <property type="entry name" value="CENTROMERE PROTEIN V"/>
    <property type="match status" value="1"/>
</dbReference>
<evidence type="ECO:0000313" key="5">
    <source>
        <dbReference type="EMBL" id="PKS05512.1"/>
    </source>
</evidence>
<sequence>MSLISKLVASPTDPENKWYLCQCHCGATAFKIAHKSLESDSSSSPEPAPVVNCSCSICTVNGYLLIYVFKEQVRFIRGWDDLKAYEFASKTRKHKFCGVCGTSVAIDFLDLVPEGNVIGVNARVIQGLDLKKLNLMPLDGRAYQAEYNREIKYE</sequence>
<keyword evidence="2" id="KW-0479">Metal-binding</keyword>
<dbReference type="PANTHER" id="PTHR28620:SF1">
    <property type="entry name" value="CENP-V_GFA DOMAIN-CONTAINING PROTEIN"/>
    <property type="match status" value="1"/>
</dbReference>
<dbReference type="InterPro" id="IPR011057">
    <property type="entry name" value="Mss4-like_sf"/>
</dbReference>
<dbReference type="GO" id="GO:0016846">
    <property type="term" value="F:carbon-sulfur lyase activity"/>
    <property type="evidence" value="ECO:0007669"/>
    <property type="project" value="InterPro"/>
</dbReference>
<organism evidence="5 6">
    <name type="scientific">Lomentospora prolificans</name>
    <dbReference type="NCBI Taxonomy" id="41688"/>
    <lineage>
        <taxon>Eukaryota</taxon>
        <taxon>Fungi</taxon>
        <taxon>Dikarya</taxon>
        <taxon>Ascomycota</taxon>
        <taxon>Pezizomycotina</taxon>
        <taxon>Sordariomycetes</taxon>
        <taxon>Hypocreomycetidae</taxon>
        <taxon>Microascales</taxon>
        <taxon>Microascaceae</taxon>
        <taxon>Lomentospora</taxon>
    </lineage>
</organism>
<dbReference type="InterPro" id="IPR052355">
    <property type="entry name" value="CENP-V-like"/>
</dbReference>
<proteinExistence type="inferred from homology"/>
<accession>A0A2N3MZC5</accession>
<dbReference type="SUPFAM" id="SSF51316">
    <property type="entry name" value="Mss4-like"/>
    <property type="match status" value="1"/>
</dbReference>
<name>A0A2N3MZC5_9PEZI</name>
<comment type="similarity">
    <text evidence="1">Belongs to the Gfa family.</text>
</comment>
<comment type="caution">
    <text evidence="5">The sequence shown here is derived from an EMBL/GenBank/DDBJ whole genome shotgun (WGS) entry which is preliminary data.</text>
</comment>
<dbReference type="Gene3D" id="2.170.150.70">
    <property type="match status" value="1"/>
</dbReference>
<dbReference type="OrthoDB" id="2993351at2759"/>
<evidence type="ECO:0000313" key="6">
    <source>
        <dbReference type="Proteomes" id="UP000233524"/>
    </source>
</evidence>
<dbReference type="VEuPathDB" id="FungiDB:jhhlp_008202"/>
<protein>
    <recommendedName>
        <fullName evidence="4">CENP-V/GFA domain-containing protein</fullName>
    </recommendedName>
</protein>
<evidence type="ECO:0000256" key="1">
    <source>
        <dbReference type="ARBA" id="ARBA00005495"/>
    </source>
</evidence>
<dbReference type="Pfam" id="PF04828">
    <property type="entry name" value="GFA"/>
    <property type="match status" value="1"/>
</dbReference>
<keyword evidence="6" id="KW-1185">Reference proteome</keyword>
<dbReference type="InterPro" id="IPR006913">
    <property type="entry name" value="CENP-V/GFA"/>
</dbReference>
<dbReference type="EMBL" id="NLAX01001588">
    <property type="protein sequence ID" value="PKS05512.1"/>
    <property type="molecule type" value="Genomic_DNA"/>
</dbReference>
<feature type="domain" description="CENP-V/GFA" evidence="4">
    <location>
        <begin position="19"/>
        <end position="144"/>
    </location>
</feature>
<dbReference type="InParanoid" id="A0A2N3MZC5"/>
<dbReference type="AlphaFoldDB" id="A0A2N3MZC5"/>
<dbReference type="Proteomes" id="UP000233524">
    <property type="component" value="Unassembled WGS sequence"/>
</dbReference>
<dbReference type="PROSITE" id="PS51891">
    <property type="entry name" value="CENP_V_GFA"/>
    <property type="match status" value="1"/>
</dbReference>
<evidence type="ECO:0000256" key="3">
    <source>
        <dbReference type="ARBA" id="ARBA00022833"/>
    </source>
</evidence>
<dbReference type="GO" id="GO:0046872">
    <property type="term" value="F:metal ion binding"/>
    <property type="evidence" value="ECO:0007669"/>
    <property type="project" value="UniProtKB-KW"/>
</dbReference>
<evidence type="ECO:0000259" key="4">
    <source>
        <dbReference type="PROSITE" id="PS51891"/>
    </source>
</evidence>